<accession>A0A1R1RLQ6</accession>
<name>A0A1R1Q9L9_9BACI</name>
<keyword evidence="2" id="KW-1185">Reference proteome</keyword>
<organism evidence="1 2">
    <name type="scientific">Bacillus swezeyi</name>
    <dbReference type="NCBI Taxonomy" id="1925020"/>
    <lineage>
        <taxon>Bacteria</taxon>
        <taxon>Bacillati</taxon>
        <taxon>Bacillota</taxon>
        <taxon>Bacilli</taxon>
        <taxon>Bacillales</taxon>
        <taxon>Bacillaceae</taxon>
        <taxon>Bacillus</taxon>
    </lineage>
</organism>
<accession>A0A1R1Q9L9</accession>
<protein>
    <submittedName>
        <fullName evidence="1">Uncharacterized protein</fullName>
    </submittedName>
</protein>
<dbReference type="Proteomes" id="UP000187367">
    <property type="component" value="Unassembled WGS sequence"/>
</dbReference>
<comment type="caution">
    <text evidence="1">The sequence shown here is derived from an EMBL/GenBank/DDBJ whole genome shotgun (WGS) entry which is preliminary data.</text>
</comment>
<evidence type="ECO:0000313" key="2">
    <source>
        <dbReference type="Proteomes" id="UP000187367"/>
    </source>
</evidence>
<gene>
    <name evidence="1" type="ORF">BW143_20195</name>
</gene>
<sequence length="81" mass="9800">MEALFRKNKEIYDCLYAVFLFHKENSEEKISARILDCYVKYEFPKAHSGVKQSSKIFWRLNEPLTQEWEQIKRKLNIEGNE</sequence>
<reference evidence="1 2" key="1">
    <citation type="submission" date="2017-01" db="EMBL/GenBank/DDBJ databases">
        <title>Bacillus phylogenomics.</title>
        <authorList>
            <person name="Dunlap C."/>
        </authorList>
    </citation>
    <scope>NUCLEOTIDE SEQUENCE [LARGE SCALE GENOMIC DNA]</scope>
    <source>
        <strain evidence="1 2">NRRL B-41282</strain>
    </source>
</reference>
<proteinExistence type="predicted"/>
<dbReference type="AlphaFoldDB" id="A0A1R1Q9L9"/>
<dbReference type="EMBL" id="MTJL01000047">
    <property type="protein sequence ID" value="OMH99333.1"/>
    <property type="molecule type" value="Genomic_DNA"/>
</dbReference>
<evidence type="ECO:0000313" key="1">
    <source>
        <dbReference type="EMBL" id="OMH99333.1"/>
    </source>
</evidence>